<dbReference type="Gene3D" id="3.40.50.2000">
    <property type="entry name" value="Glycogen Phosphorylase B"/>
    <property type="match status" value="1"/>
</dbReference>
<dbReference type="InterPro" id="IPR055050">
    <property type="entry name" value="WsaF_C"/>
</dbReference>
<feature type="domain" description="WsaF C-terminal" evidence="1">
    <location>
        <begin position="1194"/>
        <end position="1315"/>
    </location>
</feature>
<proteinExistence type="predicted"/>
<dbReference type="InterPro" id="IPR023214">
    <property type="entry name" value="HAD_sf"/>
</dbReference>
<dbReference type="NCBIfam" id="TIGR01549">
    <property type="entry name" value="HAD-SF-IA-v1"/>
    <property type="match status" value="1"/>
</dbReference>
<dbReference type="Pfam" id="PF00702">
    <property type="entry name" value="Hydrolase"/>
    <property type="match status" value="1"/>
</dbReference>
<dbReference type="Gene3D" id="3.40.50.11090">
    <property type="match status" value="1"/>
</dbReference>
<accession>A0A1S1H826</accession>
<dbReference type="SUPFAM" id="SSF56784">
    <property type="entry name" value="HAD-like"/>
    <property type="match status" value="1"/>
</dbReference>
<reference evidence="2 3" key="1">
    <citation type="submission" date="2016-09" db="EMBL/GenBank/DDBJ databases">
        <title>Metabolic pathway, cell adaptation mechanisms and a novel monoxygenase revealed through proteogenomic-transcription analysis of a Sphingomonas haloaromaticamans strain degrading the fungicide ortho-phenylphenol.</title>
        <authorList>
            <person name="Perruchon C."/>
            <person name="Papadopoulou E.S."/>
            <person name="Rousidou C."/>
            <person name="Vasileiadis S."/>
            <person name="Tanou G."/>
            <person name="Amoutzias G."/>
            <person name="Molassiotis A."/>
            <person name="Karpouzas D.G."/>
        </authorList>
    </citation>
    <scope>NUCLEOTIDE SEQUENCE [LARGE SCALE GENOMIC DNA]</scope>
    <source>
        <strain evidence="2 3">P3</strain>
    </source>
</reference>
<organism evidence="2 3">
    <name type="scientific">Edaphosphingomonas haloaromaticamans</name>
    <dbReference type="NCBI Taxonomy" id="653954"/>
    <lineage>
        <taxon>Bacteria</taxon>
        <taxon>Pseudomonadati</taxon>
        <taxon>Pseudomonadota</taxon>
        <taxon>Alphaproteobacteria</taxon>
        <taxon>Sphingomonadales</taxon>
        <taxon>Rhizorhabdaceae</taxon>
        <taxon>Edaphosphingomonas</taxon>
    </lineage>
</organism>
<evidence type="ECO:0000259" key="1">
    <source>
        <dbReference type="Pfam" id="PF22772"/>
    </source>
</evidence>
<evidence type="ECO:0000313" key="2">
    <source>
        <dbReference type="EMBL" id="OHT18288.1"/>
    </source>
</evidence>
<comment type="caution">
    <text evidence="2">The sequence shown here is derived from an EMBL/GenBank/DDBJ whole genome shotgun (WGS) entry which is preliminary data.</text>
</comment>
<dbReference type="Pfam" id="PF22772">
    <property type="entry name" value="WsaF_C"/>
    <property type="match status" value="1"/>
</dbReference>
<keyword evidence="3" id="KW-1185">Reference proteome</keyword>
<dbReference type="Gene3D" id="1.20.120.1600">
    <property type="match status" value="1"/>
</dbReference>
<protein>
    <recommendedName>
        <fullName evidence="1">WsaF C-terminal domain-containing protein</fullName>
    </recommendedName>
</protein>
<dbReference type="InterPro" id="IPR036412">
    <property type="entry name" value="HAD-like_sf"/>
</dbReference>
<name>A0A1S1H826_9SPHN</name>
<dbReference type="InterPro" id="IPR006439">
    <property type="entry name" value="HAD-SF_hydro_IA"/>
</dbReference>
<dbReference type="EMBL" id="MIPT01000001">
    <property type="protein sequence ID" value="OHT18288.1"/>
    <property type="molecule type" value="Genomic_DNA"/>
</dbReference>
<sequence length="1402" mass="156965">MPRVEVLAAAFRGRKTSDGPKDDDPREIYFDAAFYLRRHGVDADAFRHYREEGWKAGFMPNPLFCPVHYAEAHGLGPDEEPLAHFVEQGDTPGFTSPAFDAAGYLRLYPHVALSGDEPLHHFLTVGVRQGYAPGFALYELAERKEAFPDFDWESAGAFLNFDVLAIGSQEAEAYRSLIDPVYYTAFYQHQLNGLSPEEHYAVHGARRGNRANPFFDAAWYARRHGLRFADPLWDHILTGRQPAPFFCAKSYLRANPAVGSLRAAFAHFVAGGEGGRCDLGLNGEQLTILRKASPDYHWDEAGGHYAFPFQARAVGGLTPSGGVSLPPRRMEADRFHLDAILNRSRQKKLISFDIWDTLLRRVCDPDMVKFHAAAVLQNVMRQYAPSHELSVADLYRLRQLAEYRVADEHYEYRHETMMWDWIALAGVPATEKVDAIIREVAEAELAREMEVTWVDPTAIALLESLGDKRIVAISDFYLSGRQLSKILAHHGLDRYFQGVYVSSDLLKTKRAGDLLDHVCEAEGCDVGDWLHIGDNRHADYEVPIGRGVDAYHFVDDLEMQRKICFQREFEAVLSGDGSSFEPQILKLRDVEEEERALAAQLRQELSAFDPLSDISSVGLLASIFAGFGHFILERAQEAGADTIYFATREGLFFKEVCELLAHGDILRSDSYPAFRMLEVSRRATFAASLRSASIQEMMRLWSLYSIQSMQAFARTLNLDEDRMSDFCTAAGISFEEKIVYPWKNERVIALFADGVFVDWLKAAIAQQRAALWEYLQGIGFDPGAAKNRFMVDIGWRGSIQDNLAFIVNGRLDGAYMALYRYLAEQPANAAKHGFLLDLNKTPDDQFHVGDFAALEFISNGPGGSVTGYAGGRAQRQTIASEEALMEQRILPMQARILSAIKDLLPVLRGTSLSAGSWREVARRAVRRYTERPDEEISSIFLELEHNETFGVGEIQDMRSDDDGELESLAGAAFNSAVRNELDQRRWYQTWLYGGPGRKLLSNLSVDQKLSAPRLQGIVKAPALIRSLGYRVSIFAPEPIRGSGGHRTIYNFAKALDVAGFNVDLFSERRGSQYAYIEQELAGHPIRMHEQWFSGIIPEAAVATVNYSSSYISKSFSDRVKKFYFVQDFEAAFNPVSDGYIRGENSFAEGHSHLCVGRWLPHVLRTQFGSGAMGSGLGIDPRIYRPLDDVERTDRIAVLFQPEKWRRLPEHCLEALTIVKARRPQTEIVFYGSAERPAAPFQNVHLGLVDDLAQLNRLYNSARIGLCISLTNPSRIPYEMMAAGCVPVDVYRYNNLFDYDSGTSLLAYQSAASLAAAMLHLLDDRNECDARRRSCIATAKGRTLAWEMDGAVNALEYVLNGGSLGDLAIPEPSYTDPPFIAGPDDRPAVRAWCAAQARMAGMD</sequence>
<gene>
    <name evidence="2" type="ORF">BHE75_00259</name>
</gene>
<evidence type="ECO:0000313" key="3">
    <source>
        <dbReference type="Proteomes" id="UP000179467"/>
    </source>
</evidence>
<dbReference type="Gene3D" id="3.40.50.1000">
    <property type="entry name" value="HAD superfamily/HAD-like"/>
    <property type="match status" value="1"/>
</dbReference>
<dbReference type="Proteomes" id="UP000179467">
    <property type="component" value="Unassembled WGS sequence"/>
</dbReference>
<dbReference type="SUPFAM" id="SSF53756">
    <property type="entry name" value="UDP-Glycosyltransferase/glycogen phosphorylase"/>
    <property type="match status" value="1"/>
</dbReference>